<proteinExistence type="predicted"/>
<keyword evidence="1" id="KW-1133">Transmembrane helix</keyword>
<dbReference type="Proteomes" id="UP000198287">
    <property type="component" value="Unassembled WGS sequence"/>
</dbReference>
<gene>
    <name evidence="2" type="ORF">Fcan01_23848</name>
</gene>
<dbReference type="AlphaFoldDB" id="A0A226DB67"/>
<evidence type="ECO:0008006" key="4">
    <source>
        <dbReference type="Google" id="ProtNLM"/>
    </source>
</evidence>
<evidence type="ECO:0000256" key="1">
    <source>
        <dbReference type="SAM" id="Phobius"/>
    </source>
</evidence>
<evidence type="ECO:0000313" key="3">
    <source>
        <dbReference type="Proteomes" id="UP000198287"/>
    </source>
</evidence>
<keyword evidence="1" id="KW-0812">Transmembrane</keyword>
<feature type="transmembrane region" description="Helical" evidence="1">
    <location>
        <begin position="89"/>
        <end position="109"/>
    </location>
</feature>
<feature type="transmembrane region" description="Helical" evidence="1">
    <location>
        <begin position="58"/>
        <end position="77"/>
    </location>
</feature>
<protein>
    <recommendedName>
        <fullName evidence="4">Transmembrane protein</fullName>
    </recommendedName>
</protein>
<feature type="transmembrane region" description="Helical" evidence="1">
    <location>
        <begin position="144"/>
        <end position="170"/>
    </location>
</feature>
<accession>A0A226DB67</accession>
<name>A0A226DB67_FOLCA</name>
<evidence type="ECO:0000313" key="2">
    <source>
        <dbReference type="EMBL" id="OXA41486.1"/>
    </source>
</evidence>
<keyword evidence="3" id="KW-1185">Reference proteome</keyword>
<sequence>MTSSTFHSLRQLTFPSSNIPLILICSKLTLRLNQLVFKLDNGHFVRTESNRRIVLQRFLSIFLFLVHGIFQLKWFLFNWLYPTNPPVQNWMLVIMAYCFTTVSGTLVGVDQANRLEMETRLLLNSAMKIEIDCKEKGINVVHIYYVFFFVIWMPALLLVSPVVTFMPLFLPCMPPILTSMVFTDCNLREAEGQIGILIRTLIAIVTGYFWIVATNTIIFIIGVMLLYPI</sequence>
<organism evidence="2 3">
    <name type="scientific">Folsomia candida</name>
    <name type="common">Springtail</name>
    <dbReference type="NCBI Taxonomy" id="158441"/>
    <lineage>
        <taxon>Eukaryota</taxon>
        <taxon>Metazoa</taxon>
        <taxon>Ecdysozoa</taxon>
        <taxon>Arthropoda</taxon>
        <taxon>Hexapoda</taxon>
        <taxon>Collembola</taxon>
        <taxon>Entomobryomorpha</taxon>
        <taxon>Isotomoidea</taxon>
        <taxon>Isotomidae</taxon>
        <taxon>Proisotominae</taxon>
        <taxon>Folsomia</taxon>
    </lineage>
</organism>
<reference evidence="2 3" key="1">
    <citation type="submission" date="2015-12" db="EMBL/GenBank/DDBJ databases">
        <title>The genome of Folsomia candida.</title>
        <authorList>
            <person name="Faddeeva A."/>
            <person name="Derks M.F."/>
            <person name="Anvar Y."/>
            <person name="Smit S."/>
            <person name="Van Straalen N."/>
            <person name="Roelofs D."/>
        </authorList>
    </citation>
    <scope>NUCLEOTIDE SEQUENCE [LARGE SCALE GENOMIC DNA]</scope>
    <source>
        <strain evidence="2 3">VU population</strain>
        <tissue evidence="2">Whole body</tissue>
    </source>
</reference>
<comment type="caution">
    <text evidence="2">The sequence shown here is derived from an EMBL/GenBank/DDBJ whole genome shotgun (WGS) entry which is preliminary data.</text>
</comment>
<keyword evidence="1" id="KW-0472">Membrane</keyword>
<feature type="transmembrane region" description="Helical" evidence="1">
    <location>
        <begin position="207"/>
        <end position="227"/>
    </location>
</feature>
<dbReference type="EMBL" id="LNIX01000029">
    <property type="protein sequence ID" value="OXA41486.1"/>
    <property type="molecule type" value="Genomic_DNA"/>
</dbReference>